<gene>
    <name evidence="6" type="ORF">H9X83_07630</name>
</gene>
<name>A0ABS2GC06_9FIRM</name>
<dbReference type="Proteomes" id="UP000729290">
    <property type="component" value="Unassembled WGS sequence"/>
</dbReference>
<dbReference type="PROSITE" id="PS00170">
    <property type="entry name" value="CSA_PPIASE_1"/>
    <property type="match status" value="1"/>
</dbReference>
<evidence type="ECO:0000313" key="7">
    <source>
        <dbReference type="Proteomes" id="UP000729290"/>
    </source>
</evidence>
<reference evidence="6 7" key="1">
    <citation type="journal article" date="2021" name="Sci. Rep.">
        <title>The distribution of antibiotic resistance genes in chicken gut microbiota commensals.</title>
        <authorList>
            <person name="Juricova H."/>
            <person name="Matiasovicova J."/>
            <person name="Kubasova T."/>
            <person name="Cejkova D."/>
            <person name="Rychlik I."/>
        </authorList>
    </citation>
    <scope>NUCLEOTIDE SEQUENCE [LARGE SCALE GENOMIC DNA]</scope>
    <source>
        <strain evidence="6 7">An431b</strain>
    </source>
</reference>
<organism evidence="6 7">
    <name type="scientific">Anaerotignum lactatifermentans</name>
    <dbReference type="NCBI Taxonomy" id="160404"/>
    <lineage>
        <taxon>Bacteria</taxon>
        <taxon>Bacillati</taxon>
        <taxon>Bacillota</taxon>
        <taxon>Clostridia</taxon>
        <taxon>Lachnospirales</taxon>
        <taxon>Anaerotignaceae</taxon>
        <taxon>Anaerotignum</taxon>
    </lineage>
</organism>
<dbReference type="PROSITE" id="PS50072">
    <property type="entry name" value="CSA_PPIASE_2"/>
    <property type="match status" value="1"/>
</dbReference>
<dbReference type="InterPro" id="IPR002130">
    <property type="entry name" value="Cyclophilin-type_PPIase_dom"/>
</dbReference>
<comment type="function">
    <text evidence="1 4">PPIases accelerate the folding of proteins. It catalyzes the cis-trans isomerization of proline imidic peptide bonds in oligopeptides.</text>
</comment>
<keyword evidence="2 4" id="KW-0697">Rotamase</keyword>
<feature type="signal peptide" evidence="4">
    <location>
        <begin position="1"/>
        <end position="17"/>
    </location>
</feature>
<keyword evidence="3 4" id="KW-0413">Isomerase</keyword>
<protein>
    <recommendedName>
        <fullName evidence="4">Peptidyl-prolyl cis-trans isomerase</fullName>
        <shortName evidence="4">PPIase</shortName>
        <ecNumber evidence="4">5.2.1.8</ecNumber>
    </recommendedName>
</protein>
<keyword evidence="7" id="KW-1185">Reference proteome</keyword>
<feature type="chain" id="PRO_5044985273" description="Peptidyl-prolyl cis-trans isomerase" evidence="4">
    <location>
        <begin position="18"/>
        <end position="261"/>
    </location>
</feature>
<dbReference type="EC" id="5.2.1.8" evidence="4"/>
<dbReference type="PRINTS" id="PR00153">
    <property type="entry name" value="CSAPPISMRASE"/>
</dbReference>
<feature type="domain" description="PPIase cyclophilin-type" evidence="5">
    <location>
        <begin position="52"/>
        <end position="255"/>
    </location>
</feature>
<comment type="catalytic activity">
    <reaction evidence="4">
        <text>[protein]-peptidylproline (omega=180) = [protein]-peptidylproline (omega=0)</text>
        <dbReference type="Rhea" id="RHEA:16237"/>
        <dbReference type="Rhea" id="RHEA-COMP:10747"/>
        <dbReference type="Rhea" id="RHEA-COMP:10748"/>
        <dbReference type="ChEBI" id="CHEBI:83833"/>
        <dbReference type="ChEBI" id="CHEBI:83834"/>
        <dbReference type="EC" id="5.2.1.8"/>
    </reaction>
</comment>
<dbReference type="RefSeq" id="WP_243423644.1">
    <property type="nucleotide sequence ID" value="NZ_JACSNT010000008.1"/>
</dbReference>
<evidence type="ECO:0000259" key="5">
    <source>
        <dbReference type="PROSITE" id="PS50072"/>
    </source>
</evidence>
<dbReference type="SUPFAM" id="SSF50891">
    <property type="entry name" value="Cyclophilin-like"/>
    <property type="match status" value="1"/>
</dbReference>
<evidence type="ECO:0000313" key="6">
    <source>
        <dbReference type="EMBL" id="MBM6878029.1"/>
    </source>
</evidence>
<dbReference type="Pfam" id="PF00160">
    <property type="entry name" value="Pro_isomerase"/>
    <property type="match status" value="1"/>
</dbReference>
<comment type="similarity">
    <text evidence="4">Belongs to the cyclophilin-type PPIase family.</text>
</comment>
<dbReference type="InterPro" id="IPR029000">
    <property type="entry name" value="Cyclophilin-like_dom_sf"/>
</dbReference>
<accession>A0ABS2GC06</accession>
<proteinExistence type="inferred from homology"/>
<evidence type="ECO:0000256" key="2">
    <source>
        <dbReference type="ARBA" id="ARBA00023110"/>
    </source>
</evidence>
<dbReference type="PANTHER" id="PTHR45625:SF4">
    <property type="entry name" value="PEPTIDYLPROLYL ISOMERASE DOMAIN AND WD REPEAT-CONTAINING PROTEIN 1"/>
    <property type="match status" value="1"/>
</dbReference>
<dbReference type="PROSITE" id="PS51257">
    <property type="entry name" value="PROKAR_LIPOPROTEIN"/>
    <property type="match status" value="1"/>
</dbReference>
<keyword evidence="4" id="KW-0732">Signal</keyword>
<sequence length="261" mass="28666">MKKYMGLILAGILAVTAAGCGKTETAETTQENDTTVQTEEILQAELPAEGDEIAVITTTQGVIKMMFYPEEAPKAVENFKTLAKEGYYDGVIFHRVIEDFMVQTGDPEGTGLGGESCWGEPFEDEISPKLHFYNGAVAMANKGANTNGSQFFIVQSDTVNQEYLDALVQARDENEDLGISVGDQFYTMNQWFPDSVLDYYKEHGGAIHLEYAFGNPYTIFGQVIEGMDVVNAIAAAETDENDKPVEDIVIESITFEPYAAE</sequence>
<comment type="caution">
    <text evidence="6">The sequence shown here is derived from an EMBL/GenBank/DDBJ whole genome shotgun (WGS) entry which is preliminary data.</text>
</comment>
<dbReference type="GO" id="GO:0016853">
    <property type="term" value="F:isomerase activity"/>
    <property type="evidence" value="ECO:0007669"/>
    <property type="project" value="UniProtKB-KW"/>
</dbReference>
<dbReference type="Gene3D" id="2.40.100.10">
    <property type="entry name" value="Cyclophilin-like"/>
    <property type="match status" value="1"/>
</dbReference>
<evidence type="ECO:0000256" key="4">
    <source>
        <dbReference type="RuleBase" id="RU363019"/>
    </source>
</evidence>
<evidence type="ECO:0000256" key="1">
    <source>
        <dbReference type="ARBA" id="ARBA00002388"/>
    </source>
</evidence>
<evidence type="ECO:0000256" key="3">
    <source>
        <dbReference type="ARBA" id="ARBA00023235"/>
    </source>
</evidence>
<dbReference type="InterPro" id="IPR044666">
    <property type="entry name" value="Cyclophilin_A-like"/>
</dbReference>
<dbReference type="InterPro" id="IPR020892">
    <property type="entry name" value="Cyclophilin-type_PPIase_CS"/>
</dbReference>
<dbReference type="EMBL" id="JACSNV010000009">
    <property type="protein sequence ID" value="MBM6878029.1"/>
    <property type="molecule type" value="Genomic_DNA"/>
</dbReference>
<dbReference type="PANTHER" id="PTHR45625">
    <property type="entry name" value="PEPTIDYL-PROLYL CIS-TRANS ISOMERASE-RELATED"/>
    <property type="match status" value="1"/>
</dbReference>